<dbReference type="Gene3D" id="2.120.10.80">
    <property type="entry name" value="Kelch-type beta propeller"/>
    <property type="match status" value="2"/>
</dbReference>
<name>A0A2P6V2R6_9CHLO</name>
<evidence type="ECO:0000256" key="2">
    <source>
        <dbReference type="ARBA" id="ARBA00022737"/>
    </source>
</evidence>
<feature type="compositionally biased region" description="Low complexity" evidence="3">
    <location>
        <begin position="26"/>
        <end position="36"/>
    </location>
</feature>
<gene>
    <name evidence="5" type="ORF">C2E20_8053</name>
</gene>
<protein>
    <submittedName>
        <fullName evidence="5">Galactose oxidase</fullName>
    </submittedName>
</protein>
<dbReference type="InterPro" id="IPR015915">
    <property type="entry name" value="Kelch-typ_b-propeller"/>
</dbReference>
<accession>A0A2P6V2R6</accession>
<dbReference type="SUPFAM" id="SSF117281">
    <property type="entry name" value="Kelch motif"/>
    <property type="match status" value="1"/>
</dbReference>
<dbReference type="STRING" id="554055.A0A2P6V2R6"/>
<dbReference type="Pfam" id="PF24681">
    <property type="entry name" value="Kelch_KLHDC2_KLHL20_DRC7"/>
    <property type="match status" value="1"/>
</dbReference>
<dbReference type="Proteomes" id="UP000239649">
    <property type="component" value="Unassembled WGS sequence"/>
</dbReference>
<keyword evidence="2" id="KW-0677">Repeat</keyword>
<keyword evidence="4" id="KW-1133">Transmembrane helix</keyword>
<comment type="caution">
    <text evidence="5">The sequence shown here is derived from an EMBL/GenBank/DDBJ whole genome shotgun (WGS) entry which is preliminary data.</text>
</comment>
<feature type="region of interest" description="Disordered" evidence="3">
    <location>
        <begin position="1"/>
        <end position="85"/>
    </location>
</feature>
<evidence type="ECO:0000256" key="3">
    <source>
        <dbReference type="SAM" id="MobiDB-lite"/>
    </source>
</evidence>
<evidence type="ECO:0000313" key="6">
    <source>
        <dbReference type="Proteomes" id="UP000239649"/>
    </source>
</evidence>
<keyword evidence="6" id="KW-1185">Reference proteome</keyword>
<reference evidence="5 6" key="1">
    <citation type="journal article" date="2018" name="Plant J.">
        <title>Genome sequences of Chlorella sorokiniana UTEX 1602 and Micractinium conductrix SAG 241.80: implications to maltose excretion by a green alga.</title>
        <authorList>
            <person name="Arriola M.B."/>
            <person name="Velmurugan N."/>
            <person name="Zhang Y."/>
            <person name="Plunkett M.H."/>
            <person name="Hondzo H."/>
            <person name="Barney B.M."/>
        </authorList>
    </citation>
    <scope>NUCLEOTIDE SEQUENCE [LARGE SCALE GENOMIC DNA]</scope>
    <source>
        <strain evidence="5 6">SAG 241.80</strain>
    </source>
</reference>
<feature type="region of interest" description="Disordered" evidence="3">
    <location>
        <begin position="198"/>
        <end position="221"/>
    </location>
</feature>
<organism evidence="5 6">
    <name type="scientific">Micractinium conductrix</name>
    <dbReference type="NCBI Taxonomy" id="554055"/>
    <lineage>
        <taxon>Eukaryota</taxon>
        <taxon>Viridiplantae</taxon>
        <taxon>Chlorophyta</taxon>
        <taxon>core chlorophytes</taxon>
        <taxon>Trebouxiophyceae</taxon>
        <taxon>Chlorellales</taxon>
        <taxon>Chlorellaceae</taxon>
        <taxon>Chlorella clade</taxon>
        <taxon>Micractinium</taxon>
    </lineage>
</organism>
<dbReference type="PANTHER" id="PTHR46093">
    <property type="entry name" value="ACYL-COA-BINDING DOMAIN-CONTAINING PROTEIN 5"/>
    <property type="match status" value="1"/>
</dbReference>
<evidence type="ECO:0000256" key="4">
    <source>
        <dbReference type="SAM" id="Phobius"/>
    </source>
</evidence>
<feature type="transmembrane region" description="Helical" evidence="4">
    <location>
        <begin position="113"/>
        <end position="136"/>
    </location>
</feature>
<dbReference type="OrthoDB" id="510390at2759"/>
<dbReference type="EMBL" id="LHPF02000038">
    <property type="protein sequence ID" value="PSC68385.1"/>
    <property type="molecule type" value="Genomic_DNA"/>
</dbReference>
<sequence>MGGGRGDSDGLRRGLLTDEDSEEAAVDAATAADAEAGGWPPTADSPALDLPAGSSPSASEPLLVAAEDPGFSVTPPPDGYHPSLLSREGSLTSLRALPPPRSRWRLPFPAKSAAWFAGTIVALLGAVVLVALAFPLPPSGSTPACRTGAVLAVLPPAGANGTQQLVVWGGRGQSGDLFHGLHLLSMTDLTWRKVKERGVEPAPLSAPPPSEQQQPPATPLPSMRWRAGAAQIQGLGLLIHGGEATTKKGRLAAQNDTWLLRVPELRWQRGAACADANCSAGEPPAPAPRLGHSLTSFQDERGRPALLLFGGRRQDGVLLNDVWLGTLEGWPVVTWTLLHDPQAGVGTGPAPLPRRGHAAVMQNGSSLIIHGGRSEVYGSFTDVWSFSLAGHRWSPLLPTRAVQPAPRDSHAAVLWQGRLLIYGGRFGSPGEAYRPIGDRWVFDLQERSWVQLPIRGLSPLPRFLFGWAQFSPVGGGADQLAIFGGETGSGCKLNDAWVLDLGSRHWVQLSSPAFATRQCDQLFG</sequence>
<dbReference type="AlphaFoldDB" id="A0A2P6V2R6"/>
<evidence type="ECO:0000256" key="1">
    <source>
        <dbReference type="ARBA" id="ARBA00022441"/>
    </source>
</evidence>
<feature type="compositionally biased region" description="Basic and acidic residues" evidence="3">
    <location>
        <begin position="1"/>
        <end position="16"/>
    </location>
</feature>
<evidence type="ECO:0000313" key="5">
    <source>
        <dbReference type="EMBL" id="PSC68385.1"/>
    </source>
</evidence>
<keyword evidence="1" id="KW-0880">Kelch repeat</keyword>
<keyword evidence="4" id="KW-0472">Membrane</keyword>
<dbReference type="PANTHER" id="PTHR46093:SF18">
    <property type="entry name" value="FIBRONECTIN TYPE-III DOMAIN-CONTAINING PROTEIN"/>
    <property type="match status" value="1"/>
</dbReference>
<keyword evidence="4" id="KW-0812">Transmembrane</keyword>
<proteinExistence type="predicted"/>